<dbReference type="AlphaFoldDB" id="A0A842HJ94"/>
<protein>
    <recommendedName>
        <fullName evidence="2">Ice-binding protein C-terminal domain-containing protein</fullName>
    </recommendedName>
</protein>
<dbReference type="Pfam" id="PF07589">
    <property type="entry name" value="PEP-CTERM"/>
    <property type="match status" value="1"/>
</dbReference>
<proteinExistence type="predicted"/>
<organism evidence="3 4">
    <name type="scientific">Ruficoccus amylovorans</name>
    <dbReference type="NCBI Taxonomy" id="1804625"/>
    <lineage>
        <taxon>Bacteria</taxon>
        <taxon>Pseudomonadati</taxon>
        <taxon>Verrucomicrobiota</taxon>
        <taxon>Opitutia</taxon>
        <taxon>Puniceicoccales</taxon>
        <taxon>Cerasicoccaceae</taxon>
        <taxon>Ruficoccus</taxon>
    </lineage>
</organism>
<keyword evidence="4" id="KW-1185">Reference proteome</keyword>
<gene>
    <name evidence="3" type="ORF">H5P28_13265</name>
</gene>
<sequence length="265" mass="29090">MRRLSTLILVLVLSQTATQAATLDMIPGPDDTGGMVMPLVYLNMEQQSVTIDGSQGTLIPMYSLQDYEVWGAYPFSDTVFNPSQSEQEWYDLLDPTRQNLPFSTRYGFEVISGNASSLPAGSYVYIKATSIDEGLKIYDVGYWADVWQHEGDPGTWIQVFGEGNFGSAYGLDNIAAWGDASTIKMWHPVVVSTRTGLLSATFEIYVGDGYANPLEGWTSDTTTLSWEVPVVPEPSTQVALLAALAVLGPVLGSRRRVRFRTGHAR</sequence>
<evidence type="ECO:0000259" key="2">
    <source>
        <dbReference type="Pfam" id="PF07589"/>
    </source>
</evidence>
<reference evidence="3 4" key="1">
    <citation type="submission" date="2020-07" db="EMBL/GenBank/DDBJ databases">
        <authorList>
            <person name="Feng X."/>
        </authorList>
    </citation>
    <scope>NUCLEOTIDE SEQUENCE [LARGE SCALE GENOMIC DNA]</scope>
    <source>
        <strain evidence="3 4">JCM31066</strain>
    </source>
</reference>
<dbReference type="EMBL" id="JACHVB010000035">
    <property type="protein sequence ID" value="MBC2595231.1"/>
    <property type="molecule type" value="Genomic_DNA"/>
</dbReference>
<feature type="signal peptide" evidence="1">
    <location>
        <begin position="1"/>
        <end position="20"/>
    </location>
</feature>
<dbReference type="RefSeq" id="WP_185676188.1">
    <property type="nucleotide sequence ID" value="NZ_JACHVB010000035.1"/>
</dbReference>
<name>A0A842HJ94_9BACT</name>
<feature type="chain" id="PRO_5032911148" description="Ice-binding protein C-terminal domain-containing protein" evidence="1">
    <location>
        <begin position="21"/>
        <end position="265"/>
    </location>
</feature>
<dbReference type="Proteomes" id="UP000546464">
    <property type="component" value="Unassembled WGS sequence"/>
</dbReference>
<feature type="domain" description="Ice-binding protein C-terminal" evidence="2">
    <location>
        <begin position="231"/>
        <end position="256"/>
    </location>
</feature>
<evidence type="ECO:0000313" key="3">
    <source>
        <dbReference type="EMBL" id="MBC2595231.1"/>
    </source>
</evidence>
<keyword evidence="1" id="KW-0732">Signal</keyword>
<dbReference type="InterPro" id="IPR013424">
    <property type="entry name" value="Ice-binding_C"/>
</dbReference>
<evidence type="ECO:0000256" key="1">
    <source>
        <dbReference type="SAM" id="SignalP"/>
    </source>
</evidence>
<evidence type="ECO:0000313" key="4">
    <source>
        <dbReference type="Proteomes" id="UP000546464"/>
    </source>
</evidence>
<accession>A0A842HJ94</accession>
<comment type="caution">
    <text evidence="3">The sequence shown here is derived from an EMBL/GenBank/DDBJ whole genome shotgun (WGS) entry which is preliminary data.</text>
</comment>